<gene>
    <name evidence="2" type="ordered locus">RBRH_00585</name>
</gene>
<dbReference type="InterPro" id="IPR003673">
    <property type="entry name" value="CoA-Trfase_fam_III"/>
</dbReference>
<dbReference type="AlphaFoldDB" id="E5AU88"/>
<dbReference type="Proteomes" id="UP000007437">
    <property type="component" value="Plasmid pBRH01"/>
</dbReference>
<keyword evidence="2" id="KW-0614">Plasmid</keyword>
<dbReference type="Gene3D" id="3.40.50.10540">
    <property type="entry name" value="Crotonobetainyl-coa:carnitine coa-transferase, domain 1"/>
    <property type="match status" value="1"/>
</dbReference>
<protein>
    <submittedName>
        <fullName evidence="2">CoA-transferase family III protein</fullName>
    </submittedName>
</protein>
<accession>E5AU88</accession>
<dbReference type="InterPro" id="IPR050483">
    <property type="entry name" value="CoA-transferase_III_domain"/>
</dbReference>
<dbReference type="Gene3D" id="3.30.1540.10">
    <property type="entry name" value="formyl-coa transferase, domain 3"/>
    <property type="match status" value="1"/>
</dbReference>
<proteinExistence type="predicted"/>
<dbReference type="RefSeq" id="WP_013428523.1">
    <property type="nucleotide sequence ID" value="NC_014718.1"/>
</dbReference>
<geneLocation type="plasmid" evidence="2 3">
    <name>pBRH01</name>
</geneLocation>
<dbReference type="PANTHER" id="PTHR48207:SF3">
    <property type="entry name" value="SUCCINATE--HYDROXYMETHYLGLUTARATE COA-TRANSFERASE"/>
    <property type="match status" value="1"/>
</dbReference>
<dbReference type="InterPro" id="IPR023606">
    <property type="entry name" value="CoA-Trfase_III_dom_1_sf"/>
</dbReference>
<dbReference type="PANTHER" id="PTHR48207">
    <property type="entry name" value="SUCCINATE--HYDROXYMETHYLGLUTARATE COA-TRANSFERASE"/>
    <property type="match status" value="1"/>
</dbReference>
<dbReference type="EMBL" id="FR687360">
    <property type="protein sequence ID" value="CBW76662.1"/>
    <property type="molecule type" value="Genomic_DNA"/>
</dbReference>
<evidence type="ECO:0000313" key="2">
    <source>
        <dbReference type="EMBL" id="CBW76662.1"/>
    </source>
</evidence>
<sequence>MPYQVFAAKDGQMVLTIGNDGQFRKFCEVVHCASWATDPRFATNAARVTHRDTLIPIIQQVLNTRTIEQWIGPLTSAGVPCGPINNIAQTFTNPQVVHRGMRADLAHPLAGTVPTVANPIKMSGSPIHYRGAPPTLGQHTKSVLSSVCGLDSEEIARLRNARVI</sequence>
<evidence type="ECO:0000256" key="1">
    <source>
        <dbReference type="ARBA" id="ARBA00022679"/>
    </source>
</evidence>
<dbReference type="GO" id="GO:0008410">
    <property type="term" value="F:CoA-transferase activity"/>
    <property type="evidence" value="ECO:0007669"/>
    <property type="project" value="TreeGrafter"/>
</dbReference>
<dbReference type="KEGG" id="brh:RBRH_00585"/>
<dbReference type="InterPro" id="IPR044855">
    <property type="entry name" value="CoA-Trfase_III_dom3_sf"/>
</dbReference>
<dbReference type="SUPFAM" id="SSF89796">
    <property type="entry name" value="CoA-transferase family III (CaiB/BaiF)"/>
    <property type="match status" value="1"/>
</dbReference>
<reference evidence="2 3" key="1">
    <citation type="journal article" date="2011" name="J. Bacteriol.">
        <title>Complete genome sequence of Burkholderia rhizoxinica, an endosymbiont of Rhizopus microsporus.</title>
        <authorList>
            <person name="Lackner G."/>
            <person name="Moebius N."/>
            <person name="Partida-Martinez L."/>
            <person name="Hertweck C."/>
        </authorList>
    </citation>
    <scope>NUCLEOTIDE SEQUENCE [LARGE SCALE GENOMIC DNA]</scope>
    <source>
        <strain evidence="3">DSM 19002 / CIP 109453 / HKI 454</strain>
        <plasmid evidence="2 3">pBRH01</plasmid>
    </source>
</reference>
<dbReference type="HOGENOM" id="CLU_033975_3_2_4"/>
<dbReference type="eggNOG" id="COG1804">
    <property type="taxonomic scope" value="Bacteria"/>
</dbReference>
<name>E5AU88_MYCRK</name>
<keyword evidence="1 2" id="KW-0808">Transferase</keyword>
<dbReference type="Pfam" id="PF02515">
    <property type="entry name" value="CoA_transf_3"/>
    <property type="match status" value="1"/>
</dbReference>
<evidence type="ECO:0000313" key="3">
    <source>
        <dbReference type="Proteomes" id="UP000007437"/>
    </source>
</evidence>
<organism evidence="2 3">
    <name type="scientific">Mycetohabitans rhizoxinica (strain DSM 19002 / CIP 109453 / HKI 454)</name>
    <name type="common">Paraburkholderia rhizoxinica</name>
    <dbReference type="NCBI Taxonomy" id="882378"/>
    <lineage>
        <taxon>Bacteria</taxon>
        <taxon>Pseudomonadati</taxon>
        <taxon>Pseudomonadota</taxon>
        <taxon>Betaproteobacteria</taxon>
        <taxon>Burkholderiales</taxon>
        <taxon>Burkholderiaceae</taxon>
        <taxon>Mycetohabitans</taxon>
    </lineage>
</organism>